<gene>
    <name evidence="1" type="ORF">M9H77_31227</name>
</gene>
<evidence type="ECO:0000313" key="1">
    <source>
        <dbReference type="EMBL" id="KAI5654040.1"/>
    </source>
</evidence>
<name>A0ACB9ZZG4_CATRO</name>
<reference evidence="2" key="1">
    <citation type="journal article" date="2023" name="Nat. Plants">
        <title>Single-cell RNA sequencing provides a high-resolution roadmap for understanding the multicellular compartmentation of specialized metabolism.</title>
        <authorList>
            <person name="Sun S."/>
            <person name="Shen X."/>
            <person name="Li Y."/>
            <person name="Li Y."/>
            <person name="Wang S."/>
            <person name="Li R."/>
            <person name="Zhang H."/>
            <person name="Shen G."/>
            <person name="Guo B."/>
            <person name="Wei J."/>
            <person name="Xu J."/>
            <person name="St-Pierre B."/>
            <person name="Chen S."/>
            <person name="Sun C."/>
        </authorList>
    </citation>
    <scope>NUCLEOTIDE SEQUENCE [LARGE SCALE GENOMIC DNA]</scope>
</reference>
<dbReference type="Proteomes" id="UP001060085">
    <property type="component" value="Linkage Group LG07"/>
</dbReference>
<protein>
    <submittedName>
        <fullName evidence="1">Uncharacterized protein</fullName>
    </submittedName>
</protein>
<evidence type="ECO:0000313" key="2">
    <source>
        <dbReference type="Proteomes" id="UP001060085"/>
    </source>
</evidence>
<sequence length="135" mass="16016">MYQEVSVTRNLNSARSKPVWQDVKESMRTLQLQLNSVEKNIGNMERRLDQREREYAKVGYYGNLGYQEYDEEDSYYQIGQSCWKKNEIMGRILEWVMRATKVLGIPTWMMDMGIGIHMNKKLGTMERKPLNLKRA</sequence>
<organism evidence="1 2">
    <name type="scientific">Catharanthus roseus</name>
    <name type="common">Madagascar periwinkle</name>
    <name type="synonym">Vinca rosea</name>
    <dbReference type="NCBI Taxonomy" id="4058"/>
    <lineage>
        <taxon>Eukaryota</taxon>
        <taxon>Viridiplantae</taxon>
        <taxon>Streptophyta</taxon>
        <taxon>Embryophyta</taxon>
        <taxon>Tracheophyta</taxon>
        <taxon>Spermatophyta</taxon>
        <taxon>Magnoliopsida</taxon>
        <taxon>eudicotyledons</taxon>
        <taxon>Gunneridae</taxon>
        <taxon>Pentapetalae</taxon>
        <taxon>asterids</taxon>
        <taxon>lamiids</taxon>
        <taxon>Gentianales</taxon>
        <taxon>Apocynaceae</taxon>
        <taxon>Rauvolfioideae</taxon>
        <taxon>Vinceae</taxon>
        <taxon>Catharanthinae</taxon>
        <taxon>Catharanthus</taxon>
    </lineage>
</organism>
<dbReference type="EMBL" id="CM044707">
    <property type="protein sequence ID" value="KAI5654040.1"/>
    <property type="molecule type" value="Genomic_DNA"/>
</dbReference>
<keyword evidence="2" id="KW-1185">Reference proteome</keyword>
<accession>A0ACB9ZZG4</accession>
<comment type="caution">
    <text evidence="1">The sequence shown here is derived from an EMBL/GenBank/DDBJ whole genome shotgun (WGS) entry which is preliminary data.</text>
</comment>
<proteinExistence type="predicted"/>